<dbReference type="PANTHER" id="PTHR38122:SF1">
    <property type="entry name" value="GLYCOPROTEIN X"/>
    <property type="match status" value="1"/>
</dbReference>
<dbReference type="CDD" id="cd12087">
    <property type="entry name" value="TM_EGFR-like"/>
    <property type="match status" value="1"/>
</dbReference>
<keyword evidence="2" id="KW-0472">Membrane</keyword>
<dbReference type="RefSeq" id="XP_062733670.1">
    <property type="nucleotide sequence ID" value="XM_062877854.1"/>
</dbReference>
<feature type="compositionally biased region" description="Basic and acidic residues" evidence="1">
    <location>
        <begin position="236"/>
        <end position="252"/>
    </location>
</feature>
<reference evidence="3 4" key="1">
    <citation type="journal article" date="2023" name="bioRxiv">
        <title>High-quality genome assemblies of four members of thePodospora anserinaspecies complex.</title>
        <authorList>
            <person name="Ament-Velasquez S.L."/>
            <person name="Vogan A.A."/>
            <person name="Wallerman O."/>
            <person name="Hartmann F."/>
            <person name="Gautier V."/>
            <person name="Silar P."/>
            <person name="Giraud T."/>
            <person name="Johannesson H."/>
        </authorList>
    </citation>
    <scope>NUCLEOTIDE SEQUENCE [LARGE SCALE GENOMIC DNA]</scope>
    <source>
        <strain evidence="3 4">CBS 112042</strain>
    </source>
</reference>
<keyword evidence="2" id="KW-0812">Transmembrane</keyword>
<sequence length="337" mass="36663">MGKRQLSPMGLQARQEGEGSQLLPAMCFSLCDSAYLEAQRLGKTAELCSKDSAFLSIFGNCTACIKDNSNDTKYSEIEKGYIKPNFQPWLDYCEVLPPIPISATSGSTKMIVLPADYFDTVTKTYWKQTLLGPNSITSFLETVTRILPNLKSFNVTDPQETTSTTFSNATTTSLSSSTSTSATATQSVSELELDQSGPPTTLNRSSLIGVLVGSVIGGLLLLGAIAFMIRRRRKKEPIARTEDANDGKDEVWGKAQLHGDSIPVKPKTSPQELPNSWLRELPDSGFRELPLGSDSTELPISPMSKELQGSQGLPRYELHGGDAHFEKREGGGRGEML</sequence>
<dbReference type="EMBL" id="JAFFGZ010000005">
    <property type="protein sequence ID" value="KAK4644694.1"/>
    <property type="molecule type" value="Genomic_DNA"/>
</dbReference>
<proteinExistence type="predicted"/>
<evidence type="ECO:0000256" key="1">
    <source>
        <dbReference type="SAM" id="MobiDB-lite"/>
    </source>
</evidence>
<accession>A0ABR0FNX0</accession>
<name>A0ABR0FNX0_9PEZI</name>
<feature type="transmembrane region" description="Helical" evidence="2">
    <location>
        <begin position="207"/>
        <end position="229"/>
    </location>
</feature>
<keyword evidence="4" id="KW-1185">Reference proteome</keyword>
<organism evidence="3 4">
    <name type="scientific">Podospora bellae-mahoneyi</name>
    <dbReference type="NCBI Taxonomy" id="2093777"/>
    <lineage>
        <taxon>Eukaryota</taxon>
        <taxon>Fungi</taxon>
        <taxon>Dikarya</taxon>
        <taxon>Ascomycota</taxon>
        <taxon>Pezizomycotina</taxon>
        <taxon>Sordariomycetes</taxon>
        <taxon>Sordariomycetidae</taxon>
        <taxon>Sordariales</taxon>
        <taxon>Podosporaceae</taxon>
        <taxon>Podospora</taxon>
    </lineage>
</organism>
<evidence type="ECO:0000313" key="3">
    <source>
        <dbReference type="EMBL" id="KAK4644694.1"/>
    </source>
</evidence>
<feature type="region of interest" description="Disordered" evidence="1">
    <location>
        <begin position="158"/>
        <end position="200"/>
    </location>
</feature>
<gene>
    <name evidence="3" type="ORF">QC761_307150</name>
</gene>
<feature type="compositionally biased region" description="Basic and acidic residues" evidence="1">
    <location>
        <begin position="316"/>
        <end position="337"/>
    </location>
</feature>
<dbReference type="GeneID" id="87897336"/>
<protein>
    <submittedName>
        <fullName evidence="3">Uncharacterized protein</fullName>
    </submittedName>
</protein>
<feature type="compositionally biased region" description="Low complexity" evidence="1">
    <location>
        <begin position="161"/>
        <end position="189"/>
    </location>
</feature>
<comment type="caution">
    <text evidence="3">The sequence shown here is derived from an EMBL/GenBank/DDBJ whole genome shotgun (WGS) entry which is preliminary data.</text>
</comment>
<dbReference type="PANTHER" id="PTHR38122">
    <property type="entry name" value="GLYCOPROTEIN X"/>
    <property type="match status" value="1"/>
</dbReference>
<evidence type="ECO:0000256" key="2">
    <source>
        <dbReference type="SAM" id="Phobius"/>
    </source>
</evidence>
<dbReference type="Proteomes" id="UP001322138">
    <property type="component" value="Unassembled WGS sequence"/>
</dbReference>
<evidence type="ECO:0000313" key="4">
    <source>
        <dbReference type="Proteomes" id="UP001322138"/>
    </source>
</evidence>
<keyword evidence="2" id="KW-1133">Transmembrane helix</keyword>
<feature type="region of interest" description="Disordered" evidence="1">
    <location>
        <begin position="235"/>
        <end position="337"/>
    </location>
</feature>